<evidence type="ECO:0000259" key="2">
    <source>
        <dbReference type="Pfam" id="PF16191"/>
    </source>
</evidence>
<sequence>MKSTRQFIIFYATVTLSYMSFNSLTKNFDRPHLLRLSFQALDKFTTEFGHFLVAGLEEGAQKLISIAGDINESLGDRRLEDFNPKLMRYFAFDAKAVLNPMAAMFLWHCWTRDSESLLRKVSSINSDPRWWHFVFSGGCQGWVCATIWENRLTGERRVRRCGEGRGEGRRLRDAVEEGAGSAVIRIWVRVAVGEEGLHCRLEFSAVAVGVLIRSRASCCFNGVQELQ</sequence>
<dbReference type="eggNOG" id="KOG2012">
    <property type="taxonomic scope" value="Eukaryota"/>
</dbReference>
<keyword evidence="1" id="KW-0472">Membrane</keyword>
<dbReference type="Proteomes" id="UP000030645">
    <property type="component" value="Unassembled WGS sequence"/>
</dbReference>
<evidence type="ECO:0000313" key="4">
    <source>
        <dbReference type="Proteomes" id="UP000030645"/>
    </source>
</evidence>
<feature type="domain" description="Ubiquitin-activating enzyme E1 four-helix bundle" evidence="2">
    <location>
        <begin position="26"/>
        <end position="71"/>
    </location>
</feature>
<keyword evidence="1" id="KW-1133">Transmembrane helix</keyword>
<gene>
    <name evidence="3" type="ORF">L484_016029</name>
</gene>
<keyword evidence="1" id="KW-0812">Transmembrane</keyword>
<dbReference type="InterPro" id="IPR032420">
    <property type="entry name" value="E1_4HB"/>
</dbReference>
<protein>
    <recommendedName>
        <fullName evidence="2">Ubiquitin-activating enzyme E1 four-helix bundle domain-containing protein</fullName>
    </recommendedName>
</protein>
<accession>W9RNS7</accession>
<name>W9RNS7_9ROSA</name>
<evidence type="ECO:0000256" key="1">
    <source>
        <dbReference type="SAM" id="Phobius"/>
    </source>
</evidence>
<dbReference type="EMBL" id="KE345314">
    <property type="protein sequence ID" value="EXC00963.1"/>
    <property type="molecule type" value="Genomic_DNA"/>
</dbReference>
<keyword evidence="4" id="KW-1185">Reference proteome</keyword>
<proteinExistence type="predicted"/>
<reference evidence="4" key="1">
    <citation type="submission" date="2013-01" db="EMBL/GenBank/DDBJ databases">
        <title>Draft Genome Sequence of a Mulberry Tree, Morus notabilis C.K. Schneid.</title>
        <authorList>
            <person name="He N."/>
            <person name="Zhao S."/>
        </authorList>
    </citation>
    <scope>NUCLEOTIDE SEQUENCE</scope>
</reference>
<dbReference type="Gene3D" id="3.40.50.12550">
    <property type="entry name" value="Ubiquitin-activating enzyme E1, inactive adenylation domain, subdomain 2"/>
    <property type="match status" value="1"/>
</dbReference>
<evidence type="ECO:0000313" key="3">
    <source>
        <dbReference type="EMBL" id="EXC00963.1"/>
    </source>
</evidence>
<organism evidence="3 4">
    <name type="scientific">Morus notabilis</name>
    <dbReference type="NCBI Taxonomy" id="981085"/>
    <lineage>
        <taxon>Eukaryota</taxon>
        <taxon>Viridiplantae</taxon>
        <taxon>Streptophyta</taxon>
        <taxon>Embryophyta</taxon>
        <taxon>Tracheophyta</taxon>
        <taxon>Spermatophyta</taxon>
        <taxon>Magnoliopsida</taxon>
        <taxon>eudicotyledons</taxon>
        <taxon>Gunneridae</taxon>
        <taxon>Pentapetalae</taxon>
        <taxon>rosids</taxon>
        <taxon>fabids</taxon>
        <taxon>Rosales</taxon>
        <taxon>Moraceae</taxon>
        <taxon>Moreae</taxon>
        <taxon>Morus</taxon>
    </lineage>
</organism>
<feature type="transmembrane region" description="Helical" evidence="1">
    <location>
        <begin position="6"/>
        <end position="25"/>
    </location>
</feature>
<dbReference type="STRING" id="981085.W9RNS7"/>
<dbReference type="Pfam" id="PF16191">
    <property type="entry name" value="E1_4HB"/>
    <property type="match status" value="1"/>
</dbReference>
<dbReference type="AlphaFoldDB" id="W9RNS7"/>